<evidence type="ECO:0000313" key="1">
    <source>
        <dbReference type="EMBL" id="KAH3818568.1"/>
    </source>
</evidence>
<proteinExistence type="predicted"/>
<protein>
    <submittedName>
        <fullName evidence="1">Uncharacterized protein</fullName>
    </submittedName>
</protein>
<gene>
    <name evidence="1" type="ORF">DPMN_120289</name>
</gene>
<dbReference type="Proteomes" id="UP000828390">
    <property type="component" value="Unassembled WGS sequence"/>
</dbReference>
<comment type="caution">
    <text evidence="1">The sequence shown here is derived from an EMBL/GenBank/DDBJ whole genome shotgun (WGS) entry which is preliminary data.</text>
</comment>
<dbReference type="EMBL" id="JAIWYP010000005">
    <property type="protein sequence ID" value="KAH3818568.1"/>
    <property type="molecule type" value="Genomic_DNA"/>
</dbReference>
<reference evidence="1" key="1">
    <citation type="journal article" date="2019" name="bioRxiv">
        <title>The Genome of the Zebra Mussel, Dreissena polymorpha: A Resource for Invasive Species Research.</title>
        <authorList>
            <person name="McCartney M.A."/>
            <person name="Auch B."/>
            <person name="Kono T."/>
            <person name="Mallez S."/>
            <person name="Zhang Y."/>
            <person name="Obille A."/>
            <person name="Becker A."/>
            <person name="Abrahante J.E."/>
            <person name="Garbe J."/>
            <person name="Badalamenti J.P."/>
            <person name="Herman A."/>
            <person name="Mangelson H."/>
            <person name="Liachko I."/>
            <person name="Sullivan S."/>
            <person name="Sone E.D."/>
            <person name="Koren S."/>
            <person name="Silverstein K.A.T."/>
            <person name="Beckman K.B."/>
            <person name="Gohl D.M."/>
        </authorList>
    </citation>
    <scope>NUCLEOTIDE SEQUENCE</scope>
    <source>
        <strain evidence="1">Duluth1</strain>
        <tissue evidence="1">Whole animal</tissue>
    </source>
</reference>
<reference evidence="1" key="2">
    <citation type="submission" date="2020-11" db="EMBL/GenBank/DDBJ databases">
        <authorList>
            <person name="McCartney M.A."/>
            <person name="Auch B."/>
            <person name="Kono T."/>
            <person name="Mallez S."/>
            <person name="Becker A."/>
            <person name="Gohl D.M."/>
            <person name="Silverstein K.A.T."/>
            <person name="Koren S."/>
            <person name="Bechman K.B."/>
            <person name="Herman A."/>
            <person name="Abrahante J.E."/>
            <person name="Garbe J."/>
        </authorList>
    </citation>
    <scope>NUCLEOTIDE SEQUENCE</scope>
    <source>
        <strain evidence="1">Duluth1</strain>
        <tissue evidence="1">Whole animal</tissue>
    </source>
</reference>
<evidence type="ECO:0000313" key="2">
    <source>
        <dbReference type="Proteomes" id="UP000828390"/>
    </source>
</evidence>
<dbReference type="AlphaFoldDB" id="A0A9D4JRY7"/>
<keyword evidence="2" id="KW-1185">Reference proteome</keyword>
<sequence>MAMSTAKNSKIVVTSEVEHLQKECDNFRDDMAYLKSQSTRNNLIFTDVPDVDGETPEVTETKLREHKAM</sequence>
<organism evidence="1 2">
    <name type="scientific">Dreissena polymorpha</name>
    <name type="common">Zebra mussel</name>
    <name type="synonym">Mytilus polymorpha</name>
    <dbReference type="NCBI Taxonomy" id="45954"/>
    <lineage>
        <taxon>Eukaryota</taxon>
        <taxon>Metazoa</taxon>
        <taxon>Spiralia</taxon>
        <taxon>Lophotrochozoa</taxon>
        <taxon>Mollusca</taxon>
        <taxon>Bivalvia</taxon>
        <taxon>Autobranchia</taxon>
        <taxon>Heteroconchia</taxon>
        <taxon>Euheterodonta</taxon>
        <taxon>Imparidentia</taxon>
        <taxon>Neoheterodontei</taxon>
        <taxon>Myida</taxon>
        <taxon>Dreissenoidea</taxon>
        <taxon>Dreissenidae</taxon>
        <taxon>Dreissena</taxon>
    </lineage>
</organism>
<name>A0A9D4JRY7_DREPO</name>
<accession>A0A9D4JRY7</accession>